<dbReference type="GO" id="GO:0042301">
    <property type="term" value="F:phosphate ion binding"/>
    <property type="evidence" value="ECO:0007669"/>
    <property type="project" value="InterPro"/>
</dbReference>
<dbReference type="Pfam" id="PF12849">
    <property type="entry name" value="PBP_like_2"/>
    <property type="match status" value="1"/>
</dbReference>
<feature type="domain" description="PBP" evidence="3">
    <location>
        <begin position="43"/>
        <end position="289"/>
    </location>
</feature>
<dbReference type="InterPro" id="IPR011862">
    <property type="entry name" value="Phos-bd"/>
</dbReference>
<comment type="caution">
    <text evidence="4">The sequence shown here is derived from an EMBL/GenBank/DDBJ whole genome shotgun (WGS) entry which is preliminary data.</text>
</comment>
<evidence type="ECO:0000259" key="3">
    <source>
        <dbReference type="Pfam" id="PF12849"/>
    </source>
</evidence>
<gene>
    <name evidence="4" type="primary">pstS</name>
    <name evidence="4" type="ORF">GS429_10380</name>
</gene>
<dbReference type="NCBIfam" id="TIGR02136">
    <property type="entry name" value="ptsS_2"/>
    <property type="match status" value="1"/>
</dbReference>
<dbReference type="Proteomes" id="UP000434101">
    <property type="component" value="Unassembled WGS sequence"/>
</dbReference>
<dbReference type="PANTHER" id="PTHR30570">
    <property type="entry name" value="PERIPLASMIC PHOSPHATE BINDING COMPONENT OF PHOSPHATE ABC TRANSPORTER"/>
    <property type="match status" value="1"/>
</dbReference>
<dbReference type="PANTHER" id="PTHR30570:SF1">
    <property type="entry name" value="PHOSPHATE-BINDING PROTEIN PSTS"/>
    <property type="match status" value="1"/>
</dbReference>
<dbReference type="InterPro" id="IPR050811">
    <property type="entry name" value="Phosphate_ABC_transporter"/>
</dbReference>
<dbReference type="CDD" id="cd13654">
    <property type="entry name" value="PBP2_phosphate_like_2"/>
    <property type="match status" value="1"/>
</dbReference>
<sequence length="324" mass="35713">MGNEPISGSDGAVSRRHVLLGTAGAGLTGLSGCLVRGQDSGLEGQIRIDGSNTLLPNSAAVAEQFNWENNRVRIPVRGSGTGAGFQKFCNGETEVQDASREIKSDEETWCAENGVEWMELEVVRDGIALYKNPANDWCECLTVDQLTELWQSGSTVETWSDLDDEWPDEELSLYGRDSASGTFDYFTEAIAGESGSIRSDYSGTPDTNVIVRGVRGNQYATGFGGAGYYYENEDDLELIAVDNGDGCVYPTPETIEEGEYQPLSRPMYIYVRLDALESEAYREFLRYYLDVTQETARGVGFYAVSDETIARQRERLEDAIAEYA</sequence>
<dbReference type="InterPro" id="IPR024370">
    <property type="entry name" value="PBP_domain"/>
</dbReference>
<protein>
    <submittedName>
        <fullName evidence="4">Phosphate ABC transporter substrate-binding protein PstS family protein</fullName>
    </submittedName>
</protein>
<dbReference type="OrthoDB" id="53390at2157"/>
<organism evidence="4 5">
    <name type="scientific">Natronorubrum halalkaliphilum</name>
    <dbReference type="NCBI Taxonomy" id="2691917"/>
    <lineage>
        <taxon>Archaea</taxon>
        <taxon>Methanobacteriati</taxon>
        <taxon>Methanobacteriota</taxon>
        <taxon>Stenosarchaea group</taxon>
        <taxon>Halobacteria</taxon>
        <taxon>Halobacteriales</taxon>
        <taxon>Natrialbaceae</taxon>
        <taxon>Natronorubrum</taxon>
    </lineage>
</organism>
<keyword evidence="2" id="KW-0732">Signal</keyword>
<evidence type="ECO:0000256" key="2">
    <source>
        <dbReference type="ARBA" id="ARBA00022729"/>
    </source>
</evidence>
<evidence type="ECO:0000313" key="5">
    <source>
        <dbReference type="Proteomes" id="UP000434101"/>
    </source>
</evidence>
<dbReference type="AlphaFoldDB" id="A0A6B0VMM4"/>
<evidence type="ECO:0000256" key="1">
    <source>
        <dbReference type="ARBA" id="ARBA00022448"/>
    </source>
</evidence>
<dbReference type="Gene3D" id="3.40.190.10">
    <property type="entry name" value="Periplasmic binding protein-like II"/>
    <property type="match status" value="2"/>
</dbReference>
<accession>A0A6B0VMM4</accession>
<dbReference type="RefSeq" id="WP_160065281.1">
    <property type="nucleotide sequence ID" value="NZ_WUYX01000030.1"/>
</dbReference>
<keyword evidence="5" id="KW-1185">Reference proteome</keyword>
<keyword evidence="1" id="KW-0813">Transport</keyword>
<name>A0A6B0VMM4_9EURY</name>
<dbReference type="EMBL" id="WUYX01000030">
    <property type="protein sequence ID" value="MXV62463.1"/>
    <property type="molecule type" value="Genomic_DNA"/>
</dbReference>
<reference evidence="4 5" key="1">
    <citation type="submission" date="2020-01" db="EMBL/GenBank/DDBJ databases">
        <title>Natronorubrum sp. JWXQ-INN 674 isolated from Inner Mongolia Autonomous Region of China.</title>
        <authorList>
            <person name="Xue Q."/>
        </authorList>
    </citation>
    <scope>NUCLEOTIDE SEQUENCE [LARGE SCALE GENOMIC DNA]</scope>
    <source>
        <strain evidence="4 5">JWXQ-INN-674</strain>
    </source>
</reference>
<evidence type="ECO:0000313" key="4">
    <source>
        <dbReference type="EMBL" id="MXV62463.1"/>
    </source>
</evidence>
<proteinExistence type="predicted"/>
<dbReference type="SUPFAM" id="SSF53850">
    <property type="entry name" value="Periplasmic binding protein-like II"/>
    <property type="match status" value="1"/>
</dbReference>